<protein>
    <recommendedName>
        <fullName evidence="4">PilN domain-containing protein</fullName>
    </recommendedName>
</protein>
<gene>
    <name evidence="2" type="ORF">HYR64_00055</name>
</gene>
<reference evidence="2" key="1">
    <citation type="submission" date="2020-07" db="EMBL/GenBank/DDBJ databases">
        <title>Huge and variable diversity of episymbiotic CPR bacteria and DPANN archaea in groundwater ecosystems.</title>
        <authorList>
            <person name="He C.Y."/>
            <person name="Keren R."/>
            <person name="Whittaker M."/>
            <person name="Farag I.F."/>
            <person name="Doudna J."/>
            <person name="Cate J.H.D."/>
            <person name="Banfield J.F."/>
        </authorList>
    </citation>
    <scope>NUCLEOTIDE SEQUENCE</scope>
    <source>
        <strain evidence="2">NC_groundwater_17_Pr7_B-0.1um_64_12</strain>
    </source>
</reference>
<proteinExistence type="predicted"/>
<accession>A0A931LQ94</accession>
<dbReference type="Proteomes" id="UP000727962">
    <property type="component" value="Unassembled WGS sequence"/>
</dbReference>
<name>A0A931LQ94_FIMGI</name>
<sequence>MKLNLLPTYVSREKSAKRAWILMALITLAAGSAAVMMQKTSLSHLEGARTQANEVKPMADSVATTSKKADEIIALAAPFVKNTALARAMDGHNKVYPDFYDQIRKFIPDYFRIYAINLTPIDDKTVAIALNGVIKSQEQYNNLVLALLKIPGVGTVQRSQIPSDDEVVTNLGPGEKTGKRHKLSEPPPSDDPIERLNLKIGEGRVSSYLNVGDFGSGNPTFRGAMPEWHVVTVNFTVPGNLQGPDVRATLGSTGGLALAGAAGGAGAAPARGGGGGQGGRGGG</sequence>
<feature type="region of interest" description="Disordered" evidence="1">
    <location>
        <begin position="260"/>
        <end position="283"/>
    </location>
</feature>
<comment type="caution">
    <text evidence="2">The sequence shown here is derived from an EMBL/GenBank/DDBJ whole genome shotgun (WGS) entry which is preliminary data.</text>
</comment>
<dbReference type="AlphaFoldDB" id="A0A931LQ94"/>
<dbReference type="EMBL" id="JACOSL010000001">
    <property type="protein sequence ID" value="MBI1755483.1"/>
    <property type="molecule type" value="Genomic_DNA"/>
</dbReference>
<organism evidence="2 3">
    <name type="scientific">Fimbriimonas ginsengisoli</name>
    <dbReference type="NCBI Taxonomy" id="1005039"/>
    <lineage>
        <taxon>Bacteria</taxon>
        <taxon>Bacillati</taxon>
        <taxon>Armatimonadota</taxon>
        <taxon>Fimbriimonadia</taxon>
        <taxon>Fimbriimonadales</taxon>
        <taxon>Fimbriimonadaceae</taxon>
        <taxon>Fimbriimonas</taxon>
    </lineage>
</organism>
<evidence type="ECO:0000256" key="1">
    <source>
        <dbReference type="SAM" id="MobiDB-lite"/>
    </source>
</evidence>
<feature type="region of interest" description="Disordered" evidence="1">
    <location>
        <begin position="164"/>
        <end position="194"/>
    </location>
</feature>
<evidence type="ECO:0008006" key="4">
    <source>
        <dbReference type="Google" id="ProtNLM"/>
    </source>
</evidence>
<feature type="compositionally biased region" description="Gly residues" evidence="1">
    <location>
        <begin position="261"/>
        <end position="283"/>
    </location>
</feature>
<evidence type="ECO:0000313" key="3">
    <source>
        <dbReference type="Proteomes" id="UP000727962"/>
    </source>
</evidence>
<evidence type="ECO:0000313" key="2">
    <source>
        <dbReference type="EMBL" id="MBI1755483.1"/>
    </source>
</evidence>